<dbReference type="Pfam" id="PF13439">
    <property type="entry name" value="Glyco_transf_4"/>
    <property type="match status" value="1"/>
</dbReference>
<evidence type="ECO:0000256" key="3">
    <source>
        <dbReference type="ARBA" id="ARBA00043995"/>
    </source>
</evidence>
<dbReference type="Proteomes" id="UP000033428">
    <property type="component" value="Unassembled WGS sequence"/>
</dbReference>
<dbReference type="NCBIfam" id="TIGR02195">
    <property type="entry name" value="heptsyl_trn_II"/>
    <property type="match status" value="1"/>
</dbReference>
<dbReference type="InterPro" id="IPR011910">
    <property type="entry name" value="RfaF"/>
</dbReference>
<reference evidence="8 9" key="1">
    <citation type="submission" date="2015-02" db="EMBL/GenBank/DDBJ databases">
        <title>Single-cell genomics of uncultivated deep-branching MTB reveals a conserved set of magnetosome genes.</title>
        <authorList>
            <person name="Kolinko S."/>
            <person name="Richter M."/>
            <person name="Glockner F.O."/>
            <person name="Brachmann A."/>
            <person name="Schuler D."/>
        </authorList>
    </citation>
    <scope>NUCLEOTIDE SEQUENCE [LARGE SCALE GENOMIC DNA]</scope>
    <source>
        <strain evidence="8">SKK-01</strain>
    </source>
</reference>
<proteinExistence type="inferred from homology"/>
<dbReference type="SUPFAM" id="SSF53756">
    <property type="entry name" value="UDP-Glycosyltransferase/glycogen phosphorylase"/>
    <property type="match status" value="2"/>
</dbReference>
<keyword evidence="2 8" id="KW-0808">Transferase</keyword>
<evidence type="ECO:0000256" key="1">
    <source>
        <dbReference type="ARBA" id="ARBA00022676"/>
    </source>
</evidence>
<evidence type="ECO:0000313" key="9">
    <source>
        <dbReference type="Proteomes" id="UP000033428"/>
    </source>
</evidence>
<dbReference type="PATRIC" id="fig|1609969.3.peg.116"/>
<evidence type="ECO:0000313" key="8">
    <source>
        <dbReference type="EMBL" id="KJJ86033.1"/>
    </source>
</evidence>
<dbReference type="Gene3D" id="3.40.50.2000">
    <property type="entry name" value="Glycogen Phosphorylase B"/>
    <property type="match status" value="4"/>
</dbReference>
<comment type="caution">
    <text evidence="8">The sequence shown here is derived from an EMBL/GenBank/DDBJ whole genome shotgun (WGS) entry which is preliminary data.</text>
</comment>
<accession>A0A0F0CRS0</accession>
<dbReference type="GO" id="GO:0005829">
    <property type="term" value="C:cytosol"/>
    <property type="evidence" value="ECO:0007669"/>
    <property type="project" value="TreeGrafter"/>
</dbReference>
<gene>
    <name evidence="8" type="ORF">OMAG_000100</name>
</gene>
<sequence>MNILQLVPKLNVGGVERGTVEEARFLVARGHKAVVVSGGGALLSQLEGYGVKHYTLPIGEKNVFAIFYSYNELKKIIRSENIQIVHARSRVPALIGYFASRACRAIFITTAHGQYKKHLISKAMGLGKFVIVASNMMANYMKTAFGVPLNKIVKIPRGIDTEKFLFRLPSDSRNRTFKVGMIARFTPIKGHLDFLKAVSLTAAKVPNFKAVIMGDVTLGKEDYIKKIYNSIKNLKLENIVEFKSSGEDVVNVLGGLDVLVSANREQEAFGRTIVEAQSRGVPVVATKVGGVIETVIDGVTGLLSEPCDAATLARNILRYYNEPLFARDIALNARKNVEENYALDKMLEDSLALYNKAISEQNILIFKISALGDVILIVPSLRAIRKKFPRAVIKVIIDVKYRKILEKCPYINELIVCDFNIRDKGVSFFRLASLLRSESFDISIDMQNNRKSRLLAFWAGIPSRYGFKNGKWNFLINFKAQNPRFPLGPIEHQEKLLGLLGITIQDKSLELWKDAESDKWAENFLGFNSLVKEGKLAGISLSASKKWKTKNWPLKLFLEFEKLLAKEGVRVVLIGLTDDLKIAEEFSSKTIEQPINAVGKTNISQLISLISKLDVLIAGDSSPIHIAAAVGTPFAAIFGPTQPERHMPPSSSVKSKLFYSKMKCSPCYKKRCFRKQKCMMDINPDKVFNAVMEIMK</sequence>
<dbReference type="InterPro" id="IPR002201">
    <property type="entry name" value="Glyco_trans_9"/>
</dbReference>
<dbReference type="CDD" id="cd03819">
    <property type="entry name" value="GT4_WavL-like"/>
    <property type="match status" value="1"/>
</dbReference>
<protein>
    <recommendedName>
        <fullName evidence="4">lipopolysaccharide heptosyltransferase II</fullName>
        <ecNumber evidence="4">2.4.99.24</ecNumber>
    </recommendedName>
</protein>
<evidence type="ECO:0000259" key="6">
    <source>
        <dbReference type="Pfam" id="PF00534"/>
    </source>
</evidence>
<dbReference type="AlphaFoldDB" id="A0A0F0CRS0"/>
<keyword evidence="1" id="KW-0328">Glycosyltransferase</keyword>
<keyword evidence="9" id="KW-1185">Reference proteome</keyword>
<dbReference type="EC" id="2.4.99.24" evidence="4"/>
<feature type="domain" description="Glycosyltransferase subfamily 4-like N-terminal" evidence="7">
    <location>
        <begin position="12"/>
        <end position="163"/>
    </location>
</feature>
<feature type="domain" description="Glycosyl transferase family 1" evidence="6">
    <location>
        <begin position="173"/>
        <end position="335"/>
    </location>
</feature>
<dbReference type="Pfam" id="PF00534">
    <property type="entry name" value="Glycos_transf_1"/>
    <property type="match status" value="1"/>
</dbReference>
<dbReference type="InterPro" id="IPR051199">
    <property type="entry name" value="LPS_LOS_Heptosyltrfase"/>
</dbReference>
<organism evidence="8 9">
    <name type="scientific">Candidatus Omnitrophus magneticus</name>
    <dbReference type="NCBI Taxonomy" id="1609969"/>
    <lineage>
        <taxon>Bacteria</taxon>
        <taxon>Pseudomonadati</taxon>
        <taxon>Candidatus Omnitrophota</taxon>
        <taxon>Candidatus Omnitrophus</taxon>
    </lineage>
</organism>
<evidence type="ECO:0000256" key="2">
    <source>
        <dbReference type="ARBA" id="ARBA00022679"/>
    </source>
</evidence>
<dbReference type="InterPro" id="IPR028098">
    <property type="entry name" value="Glyco_trans_4-like_N"/>
</dbReference>
<evidence type="ECO:0000256" key="5">
    <source>
        <dbReference type="ARBA" id="ARBA00047503"/>
    </source>
</evidence>
<comment type="similarity">
    <text evidence="3">Belongs to the glycosyltransferase 9 family.</text>
</comment>
<dbReference type="Pfam" id="PF01075">
    <property type="entry name" value="Glyco_transf_9"/>
    <property type="match status" value="1"/>
</dbReference>
<evidence type="ECO:0000256" key="4">
    <source>
        <dbReference type="ARBA" id="ARBA00044042"/>
    </source>
</evidence>
<dbReference type="InterPro" id="IPR001296">
    <property type="entry name" value="Glyco_trans_1"/>
</dbReference>
<dbReference type="CDD" id="cd03789">
    <property type="entry name" value="GT9_LPS_heptosyltransferase"/>
    <property type="match status" value="1"/>
</dbReference>
<comment type="catalytic activity">
    <reaction evidence="5">
        <text>an L-alpha-D-Hep-(1-&gt;5)-[alpha-Kdo-(2-&gt;4)]-alpha-Kdo-(2-&gt;6)-lipid A + ADP-L-glycero-beta-D-manno-heptose = an L-alpha-D-Hep-(1-&gt;3)-L-alpha-D-Hep-(1-&gt;5)-[alpha-Kdo-(2-&gt;4)]-alpha-Kdo-(2-&gt;6)-lipid A + ADP + H(+)</text>
        <dbReference type="Rhea" id="RHEA:74071"/>
        <dbReference type="ChEBI" id="CHEBI:15378"/>
        <dbReference type="ChEBI" id="CHEBI:61506"/>
        <dbReference type="ChEBI" id="CHEBI:193068"/>
        <dbReference type="ChEBI" id="CHEBI:193069"/>
        <dbReference type="ChEBI" id="CHEBI:456216"/>
        <dbReference type="EC" id="2.4.99.24"/>
    </reaction>
</comment>
<evidence type="ECO:0000259" key="7">
    <source>
        <dbReference type="Pfam" id="PF13439"/>
    </source>
</evidence>
<dbReference type="EMBL" id="JYNY01000020">
    <property type="protein sequence ID" value="KJJ86033.1"/>
    <property type="molecule type" value="Genomic_DNA"/>
</dbReference>
<name>A0A0F0CRS0_9BACT</name>
<dbReference type="GO" id="GO:0009244">
    <property type="term" value="P:lipopolysaccharide core region biosynthetic process"/>
    <property type="evidence" value="ECO:0007669"/>
    <property type="project" value="TreeGrafter"/>
</dbReference>
<dbReference type="PANTHER" id="PTHR30160">
    <property type="entry name" value="TETRAACYLDISACCHARIDE 4'-KINASE-RELATED"/>
    <property type="match status" value="1"/>
</dbReference>
<dbReference type="GO" id="GO:0008713">
    <property type="term" value="F:ADP-heptose-lipopolysaccharide heptosyltransferase activity"/>
    <property type="evidence" value="ECO:0007669"/>
    <property type="project" value="UniProtKB-EC"/>
</dbReference>